<reference evidence="3" key="1">
    <citation type="journal article" date="2011" name="Genome Biol.">
        <title>Comparative genomics of the social amoebae Dictyostelium discoideum and Dictyostelium purpureum.</title>
        <authorList>
            <consortium name="US DOE Joint Genome Institute (JGI-PGF)"/>
            <person name="Sucgang R."/>
            <person name="Kuo A."/>
            <person name="Tian X."/>
            <person name="Salerno W."/>
            <person name="Parikh A."/>
            <person name="Feasley C.L."/>
            <person name="Dalin E."/>
            <person name="Tu H."/>
            <person name="Huang E."/>
            <person name="Barry K."/>
            <person name="Lindquist E."/>
            <person name="Shapiro H."/>
            <person name="Bruce D."/>
            <person name="Schmutz J."/>
            <person name="Salamov A."/>
            <person name="Fey P."/>
            <person name="Gaudet P."/>
            <person name="Anjard C."/>
            <person name="Babu M.M."/>
            <person name="Basu S."/>
            <person name="Bushmanova Y."/>
            <person name="van der Wel H."/>
            <person name="Katoh-Kurasawa M."/>
            <person name="Dinh C."/>
            <person name="Coutinho P.M."/>
            <person name="Saito T."/>
            <person name="Elias M."/>
            <person name="Schaap P."/>
            <person name="Kay R.R."/>
            <person name="Henrissat B."/>
            <person name="Eichinger L."/>
            <person name="Rivero F."/>
            <person name="Putnam N.H."/>
            <person name="West C.M."/>
            <person name="Loomis W.F."/>
            <person name="Chisholm R.L."/>
            <person name="Shaulsky G."/>
            <person name="Strassmann J.E."/>
            <person name="Queller D.C."/>
            <person name="Kuspa A."/>
            <person name="Grigoriev I.V."/>
        </authorList>
    </citation>
    <scope>NUCLEOTIDE SEQUENCE [LARGE SCALE GENOMIC DNA]</scope>
    <source>
        <strain evidence="3">QSDP1</strain>
    </source>
</reference>
<accession>F0ZPA1</accession>
<dbReference type="FunCoup" id="F0ZPA1">
    <property type="interactions" value="743"/>
</dbReference>
<dbReference type="GeneID" id="10500226"/>
<dbReference type="eggNOG" id="ENOG502RCH0">
    <property type="taxonomic scope" value="Eukaryota"/>
</dbReference>
<dbReference type="RefSeq" id="XP_003289249.1">
    <property type="nucleotide sequence ID" value="XM_003289201.1"/>
</dbReference>
<dbReference type="KEGG" id="dpp:DICPUDRAFT_17662"/>
<evidence type="ECO:0000313" key="3">
    <source>
        <dbReference type="Proteomes" id="UP000001064"/>
    </source>
</evidence>
<organism evidence="2 3">
    <name type="scientific">Dictyostelium purpureum</name>
    <name type="common">Slime mold</name>
    <dbReference type="NCBI Taxonomy" id="5786"/>
    <lineage>
        <taxon>Eukaryota</taxon>
        <taxon>Amoebozoa</taxon>
        <taxon>Evosea</taxon>
        <taxon>Eumycetozoa</taxon>
        <taxon>Dictyostelia</taxon>
        <taxon>Dictyosteliales</taxon>
        <taxon>Dictyosteliaceae</taxon>
        <taxon>Dictyostelium</taxon>
    </lineage>
</organism>
<feature type="region of interest" description="Disordered" evidence="1">
    <location>
        <begin position="392"/>
        <end position="416"/>
    </location>
</feature>
<dbReference type="Proteomes" id="UP000001064">
    <property type="component" value="Unassembled WGS sequence"/>
</dbReference>
<evidence type="ECO:0000313" key="2">
    <source>
        <dbReference type="EMBL" id="EGC34239.1"/>
    </source>
</evidence>
<name>F0ZPA1_DICPU</name>
<dbReference type="InParanoid" id="F0ZPA1"/>
<dbReference type="OMA" id="CGDIKIC"/>
<evidence type="ECO:0000256" key="1">
    <source>
        <dbReference type="SAM" id="MobiDB-lite"/>
    </source>
</evidence>
<keyword evidence="3" id="KW-1185">Reference proteome</keyword>
<dbReference type="OrthoDB" id="18685at2759"/>
<feature type="non-terminal residue" evidence="2">
    <location>
        <position position="441"/>
    </location>
</feature>
<protein>
    <submittedName>
        <fullName evidence="2">Uncharacterized protein</fullName>
    </submittedName>
</protein>
<proteinExistence type="predicted"/>
<dbReference type="EMBL" id="GL871106">
    <property type="protein sequence ID" value="EGC34239.1"/>
    <property type="molecule type" value="Genomic_DNA"/>
</dbReference>
<sequence>KKQVITLPIHLPSLSPEVLSNYKQIFIVDLQSFSNKQCNRLLNQTLFGKLKNEDAIILVIIKSKFSPKCRECGIGDKNSKLFLKDRFVKSGDGRVLFELDSTISSLAYRKELCKYVYNHNKNIVLLTEDKVVGYDIVGSSVPKEDTEKYNCYFQIFGEDDDGSNKTKEEQVSELQNKATLKVEKWIKERIERGDEINLPKNIESLEKSISPFCKAVHSFSNNAHIINKLRECGDIKICDTCESCVPTSTNLENQFYFSYLSLSDEEHKQFDWLLKSIISEYMKTPNNLVPIPLEKVNKFSLSEVVNIPTSIVVKSLIENKVIELKGSAQPKHQNNLDLENDNSSFINDFDNISISSFRTTTSYSSTLSPFKKQQSTSPFASTAKKLYSSPIKKTSSSSLSPLKKQGPKYSYSGRNSNSLSSIMNTYSNSEEFNKKAKIKYN</sequence>
<dbReference type="VEuPathDB" id="AmoebaDB:DICPUDRAFT_17662"/>
<gene>
    <name evidence="2" type="ORF">DICPUDRAFT_17662</name>
</gene>
<feature type="non-terminal residue" evidence="2">
    <location>
        <position position="1"/>
    </location>
</feature>
<dbReference type="AlphaFoldDB" id="F0ZPA1"/>